<dbReference type="STRING" id="768710.DesyoDRAFT_3152"/>
<protein>
    <submittedName>
        <fullName evidence="1">Uncharacterized protein</fullName>
    </submittedName>
</protein>
<dbReference type="EMBL" id="CM001441">
    <property type="protein sequence ID" value="EHQ90186.1"/>
    <property type="molecule type" value="Genomic_DNA"/>
</dbReference>
<reference evidence="1 2" key="1">
    <citation type="submission" date="2011-11" db="EMBL/GenBank/DDBJ databases">
        <title>The Noncontiguous Finished genome of Desulfosporosinus youngiae DSM 17734.</title>
        <authorList>
            <consortium name="US DOE Joint Genome Institute (JGI-PGF)"/>
            <person name="Lucas S."/>
            <person name="Han J."/>
            <person name="Lapidus A."/>
            <person name="Cheng J.-F."/>
            <person name="Goodwin L."/>
            <person name="Pitluck S."/>
            <person name="Peters L."/>
            <person name="Ovchinnikova G."/>
            <person name="Lu M."/>
            <person name="Land M.L."/>
            <person name="Hauser L."/>
            <person name="Pester M."/>
            <person name="Spring S."/>
            <person name="Ollivier B."/>
            <person name="Rattei T."/>
            <person name="Klenk H.-P."/>
            <person name="Wagner M."/>
            <person name="Loy A."/>
            <person name="Woyke T.J."/>
        </authorList>
    </citation>
    <scope>NUCLEOTIDE SEQUENCE [LARGE SCALE GENOMIC DNA]</scope>
    <source>
        <strain evidence="1 2">DSM 17734</strain>
    </source>
</reference>
<keyword evidence="2" id="KW-1185">Reference proteome</keyword>
<evidence type="ECO:0000313" key="1">
    <source>
        <dbReference type="EMBL" id="EHQ90186.1"/>
    </source>
</evidence>
<dbReference type="HOGENOM" id="CLU_1903345_0_0_9"/>
<sequence>MGKKYVYVFSNLAREVLERRYLKEIDEINSVLSEITDVKEIDQETLSRIIELETKRKRLKKLLRDYRKLDIIRARVAIIKAKSFIKRMFDSLGEFSKKAVAIYGICRIILDIVEQVKQLVHKKKSRNGSFLFG</sequence>
<name>H5Y582_9FIRM</name>
<evidence type="ECO:0000313" key="2">
    <source>
        <dbReference type="Proteomes" id="UP000005104"/>
    </source>
</evidence>
<dbReference type="RefSeq" id="WP_007784466.1">
    <property type="nucleotide sequence ID" value="NZ_CM001441.1"/>
</dbReference>
<dbReference type="Proteomes" id="UP000005104">
    <property type="component" value="Chromosome"/>
</dbReference>
<organism evidence="1 2">
    <name type="scientific">Desulfosporosinus youngiae DSM 17734</name>
    <dbReference type="NCBI Taxonomy" id="768710"/>
    <lineage>
        <taxon>Bacteria</taxon>
        <taxon>Bacillati</taxon>
        <taxon>Bacillota</taxon>
        <taxon>Clostridia</taxon>
        <taxon>Eubacteriales</taxon>
        <taxon>Desulfitobacteriaceae</taxon>
        <taxon>Desulfosporosinus</taxon>
    </lineage>
</organism>
<accession>H5Y582</accession>
<gene>
    <name evidence="1" type="ORF">DesyoDRAFT_3152</name>
</gene>
<dbReference type="AlphaFoldDB" id="H5Y582"/>
<proteinExistence type="predicted"/>